<gene>
    <name evidence="2" type="ORF">V2H41_07730</name>
</gene>
<feature type="transmembrane region" description="Helical" evidence="1">
    <location>
        <begin position="447"/>
        <end position="469"/>
    </location>
</feature>
<keyword evidence="3" id="KW-1185">Reference proteome</keyword>
<dbReference type="Pfam" id="PF00873">
    <property type="entry name" value="ACR_tran"/>
    <property type="match status" value="1"/>
</dbReference>
<dbReference type="Gene3D" id="1.20.1640.10">
    <property type="entry name" value="Multidrug efflux transporter AcrB transmembrane domain"/>
    <property type="match status" value="2"/>
</dbReference>
<dbReference type="EMBL" id="JAZGLY010000004">
    <property type="protein sequence ID" value="MEE6187158.1"/>
    <property type="molecule type" value="Genomic_DNA"/>
</dbReference>
<accession>A0ABU7RGP5</accession>
<dbReference type="PANTHER" id="PTHR32063">
    <property type="match status" value="1"/>
</dbReference>
<dbReference type="Gene3D" id="3.30.70.1440">
    <property type="entry name" value="Multidrug efflux transporter AcrB pore domain"/>
    <property type="match status" value="1"/>
</dbReference>
<dbReference type="PRINTS" id="PR00702">
    <property type="entry name" value="ACRIFLAVINRP"/>
</dbReference>
<feature type="transmembrane region" description="Helical" evidence="1">
    <location>
        <begin position="1020"/>
        <end position="1046"/>
    </location>
</feature>
<feature type="transmembrane region" description="Helical" evidence="1">
    <location>
        <begin position="348"/>
        <end position="366"/>
    </location>
</feature>
<feature type="transmembrane region" description="Helical" evidence="1">
    <location>
        <begin position="405"/>
        <end position="426"/>
    </location>
</feature>
<evidence type="ECO:0000256" key="1">
    <source>
        <dbReference type="SAM" id="Phobius"/>
    </source>
</evidence>
<reference evidence="2 3" key="1">
    <citation type="submission" date="2024-01" db="EMBL/GenBank/DDBJ databases">
        <title>Niabella digestum sp. nov., isolated from waste digestion system.</title>
        <authorList>
            <person name="Zhang L."/>
        </authorList>
    </citation>
    <scope>NUCLEOTIDE SEQUENCE [LARGE SCALE GENOMIC DNA]</scope>
    <source>
        <strain evidence="2 3">A18</strain>
    </source>
</reference>
<dbReference type="InterPro" id="IPR001036">
    <property type="entry name" value="Acrflvin-R"/>
</dbReference>
<organism evidence="2 3">
    <name type="scientific">Niabella digestorum</name>
    <dbReference type="NCBI Taxonomy" id="3117701"/>
    <lineage>
        <taxon>Bacteria</taxon>
        <taxon>Pseudomonadati</taxon>
        <taxon>Bacteroidota</taxon>
        <taxon>Chitinophagia</taxon>
        <taxon>Chitinophagales</taxon>
        <taxon>Chitinophagaceae</taxon>
        <taxon>Niabella</taxon>
    </lineage>
</organism>
<evidence type="ECO:0000313" key="3">
    <source>
        <dbReference type="Proteomes" id="UP001357452"/>
    </source>
</evidence>
<feature type="transmembrane region" description="Helical" evidence="1">
    <location>
        <begin position="555"/>
        <end position="577"/>
    </location>
</feature>
<dbReference type="Gene3D" id="3.30.2090.10">
    <property type="entry name" value="Multidrug efflux transporter AcrB TolC docking domain, DN and DC subdomains"/>
    <property type="match status" value="2"/>
</dbReference>
<keyword evidence="1" id="KW-0472">Membrane</keyword>
<feature type="transmembrane region" description="Helical" evidence="1">
    <location>
        <begin position="481"/>
        <end position="503"/>
    </location>
</feature>
<feature type="transmembrane region" description="Helical" evidence="1">
    <location>
        <begin position="610"/>
        <end position="633"/>
    </location>
</feature>
<keyword evidence="1" id="KW-1133">Transmembrane helix</keyword>
<keyword evidence="1" id="KW-0812">Transmembrane</keyword>
<dbReference type="Proteomes" id="UP001357452">
    <property type="component" value="Unassembled WGS sequence"/>
</dbReference>
<dbReference type="RefSeq" id="WP_330974568.1">
    <property type="nucleotide sequence ID" value="NZ_JAZGLY010000004.1"/>
</dbReference>
<dbReference type="InterPro" id="IPR027463">
    <property type="entry name" value="AcrB_DN_DC_subdom"/>
</dbReference>
<protein>
    <submittedName>
        <fullName evidence="2">Efflux RND transporter permease subunit</fullName>
    </submittedName>
</protein>
<dbReference type="Gene3D" id="3.30.70.1430">
    <property type="entry name" value="Multidrug efflux transporter AcrB pore domain"/>
    <property type="match status" value="2"/>
</dbReference>
<dbReference type="Gene3D" id="3.30.70.1320">
    <property type="entry name" value="Multidrug efflux transporter AcrB pore domain like"/>
    <property type="match status" value="1"/>
</dbReference>
<sequence>MSVLENFNEKFKEFKPTSWAVKNRTTVYLLILFVSIFGATTFVTLPKESFPDVVIPTVYISTIYVGNSPRDMENLVTQPIEKQIKGIAGVKVSKVTSTSVQDFSAIQVEFGTDVKIDVALQKVKDAIDKAKQDLPTDLTQEPTALEVSLSEIPIMYVNLSGDYDGVRLKEYADKLKDKLEELPQITRVDMVGAPEREFQVNVDNARMQAAGVTFDDIANAIRYENMDISGGLLEVGNMKRTLQLKGQFKNAFDIEQVILRNTNGQPIYLKDIATIKDTIKETESYARLNGKNVVTLNIVKRSGENLIETSDAVKQLAEEMKEEVFPKDLNVVITGDQSISTRTSFNDLVNSIVIGFILVLIILMFFMGLTNAFFVALSVPLSMFVAFMFIPLGEVIIGSNITLNFMVLFALLFGLGIIVDDAIVVIENTHRIFVEAKGAINSQTAAMMAAGEVFVPVLAGTLTTLAPFFPLLFWPGIIGKFMVYLPLMLIFTLAASLLVAFIMNPVFAVDFMNHPEDHTVKKKSHVFRSKSFIAMIAIGVFFDLLGFLAGPNGSFLFFIGNISLFLAILTVLNTYFFNDWVHRFQNRVLPWIMNHYESLLKWAVNGWRPVWLLLGAFGLLVFSFIIFGISSAVGRTQVVFFPESDPNYIYVYLKLPTGTDVEYTDSITRYLESKVNEALDIDYANNKTNPIVESVIANVAVGAADPNSGDRSTRSELGRIQVSFVEYEKRHGQSTAPYLDKIRAAIKNIPGAEISVEQEQNGPPTEPPINIEVASEQFDDMIKTAVDLKNYLDSIQIPGVEELKMNVDLASPEISLTVNRERALREGVSSAQIGMHLRTALFGNEASKIKDGEDEYKIYIRSDELQRKSLTDLLNMNITFRDMATGQVKSVPISSLVNVDYTNTLGSVQRKNQKRVITLRSNVLSGYTPTAVNAQIAKAIQGFRITGDDVTIKQTGEGEQQAETGAFLTKALLIALGLILLVLVWQFNSMSKPIIILTEIVFSIIGVLLGFTLTGLTVSVVMTGVGILGLAGIVIKNGILVIEFADELRARGLKTREAVIQAGKTRIIPVLLTAMAAILALIPLAVGFNINFYTLFSELNPRIFFGGDNVTFWKPLSWTIIFGLLFAFFMTLFMVPSMYLIAERLKRPMRKQYGGKWISFLGIPPFILLFIPLMIRTMWIQKRKVASRRKRLSQDPNVNEAFIGSWL</sequence>
<proteinExistence type="predicted"/>
<feature type="transmembrane region" description="Helical" evidence="1">
    <location>
        <begin position="531"/>
        <end position="549"/>
    </location>
</feature>
<evidence type="ECO:0000313" key="2">
    <source>
        <dbReference type="EMBL" id="MEE6187158.1"/>
    </source>
</evidence>
<feature type="transmembrane region" description="Helical" evidence="1">
    <location>
        <begin position="994"/>
        <end position="1014"/>
    </location>
</feature>
<name>A0ABU7RGP5_9BACT</name>
<dbReference type="SUPFAM" id="SSF82866">
    <property type="entry name" value="Multidrug efflux transporter AcrB transmembrane domain"/>
    <property type="match status" value="2"/>
</dbReference>
<feature type="transmembrane region" description="Helical" evidence="1">
    <location>
        <begin position="1154"/>
        <end position="1175"/>
    </location>
</feature>
<feature type="transmembrane region" description="Helical" evidence="1">
    <location>
        <begin position="967"/>
        <end position="987"/>
    </location>
</feature>
<dbReference type="PANTHER" id="PTHR32063:SF33">
    <property type="entry name" value="RND SUPERFAMILY EFFLUX PUMP PERMEASE COMPONENT"/>
    <property type="match status" value="1"/>
</dbReference>
<comment type="caution">
    <text evidence="2">The sequence shown here is derived from an EMBL/GenBank/DDBJ whole genome shotgun (WGS) entry which is preliminary data.</text>
</comment>
<feature type="transmembrane region" description="Helical" evidence="1">
    <location>
        <begin position="1067"/>
        <end position="1096"/>
    </location>
</feature>
<dbReference type="SUPFAM" id="SSF82693">
    <property type="entry name" value="Multidrug efflux transporter AcrB pore domain, PN1, PN2, PC1 and PC2 subdomains"/>
    <property type="match status" value="3"/>
</dbReference>
<feature type="transmembrane region" description="Helical" evidence="1">
    <location>
        <begin position="373"/>
        <end position="393"/>
    </location>
</feature>
<feature type="transmembrane region" description="Helical" evidence="1">
    <location>
        <begin position="1116"/>
        <end position="1142"/>
    </location>
</feature>
<feature type="transmembrane region" description="Helical" evidence="1">
    <location>
        <begin position="27"/>
        <end position="45"/>
    </location>
</feature>
<dbReference type="SUPFAM" id="SSF82714">
    <property type="entry name" value="Multidrug efflux transporter AcrB TolC docking domain, DN and DC subdomains"/>
    <property type="match status" value="2"/>
</dbReference>